<name>A0A7Y0LVD4_CELFI</name>
<accession>A0A7Y0LVD4</accession>
<protein>
    <recommendedName>
        <fullName evidence="3">TIM barrel protein</fullName>
    </recommendedName>
</protein>
<organism evidence="1 2">
    <name type="scientific">Cellulomonas fimi</name>
    <dbReference type="NCBI Taxonomy" id="1708"/>
    <lineage>
        <taxon>Bacteria</taxon>
        <taxon>Bacillati</taxon>
        <taxon>Actinomycetota</taxon>
        <taxon>Actinomycetes</taxon>
        <taxon>Micrococcales</taxon>
        <taxon>Cellulomonadaceae</taxon>
        <taxon>Cellulomonas</taxon>
    </lineage>
</organism>
<sequence>MWAWDNSVSPADDPRGRGYLPASPERLAAFAVAGGLERVDLAAPWDARTGPVGAWFSAASQALHDAGVEVGALGGDPAWLDDPALAARWLTDALAAGRVDHVHLDVEPWVTDEWEVDKPAAMRRLVAVLDAVRAAAGGVPVEVDAPWWLAHEAGDPLPGSPGGTFLDAVLARADTVTVLAYADHAQGVGGILALAERAVRASVEAGVPFAVGVETETPEVAGGALYTFYEEGPVALLEGSGVVAAALADEPGFRGIAVSHHRAWRRLLGV</sequence>
<keyword evidence="2" id="KW-1185">Reference proteome</keyword>
<evidence type="ECO:0000313" key="2">
    <source>
        <dbReference type="Proteomes" id="UP000562124"/>
    </source>
</evidence>
<dbReference type="AlphaFoldDB" id="A0A7Y0LVD4"/>
<proteinExistence type="predicted"/>
<evidence type="ECO:0008006" key="3">
    <source>
        <dbReference type="Google" id="ProtNLM"/>
    </source>
</evidence>
<dbReference type="Proteomes" id="UP000562124">
    <property type="component" value="Unassembled WGS sequence"/>
</dbReference>
<comment type="caution">
    <text evidence="1">The sequence shown here is derived from an EMBL/GenBank/DDBJ whole genome shotgun (WGS) entry which is preliminary data.</text>
</comment>
<reference evidence="1 2" key="1">
    <citation type="submission" date="2020-04" db="EMBL/GenBank/DDBJ databases">
        <title>Sequencing and Assembly of C. fimi.</title>
        <authorList>
            <person name="Ramsey A.R."/>
        </authorList>
    </citation>
    <scope>NUCLEOTIDE SEQUENCE [LARGE SCALE GENOMIC DNA]</scope>
    <source>
        <strain evidence="1 2">SB</strain>
    </source>
</reference>
<gene>
    <name evidence="1" type="ORF">HIR71_00075</name>
</gene>
<evidence type="ECO:0000313" key="1">
    <source>
        <dbReference type="EMBL" id="NMR18639.1"/>
    </source>
</evidence>
<dbReference type="EMBL" id="JABCJJ010000001">
    <property type="protein sequence ID" value="NMR18639.1"/>
    <property type="molecule type" value="Genomic_DNA"/>
</dbReference>